<organism evidence="3 4">
    <name type="scientific">Ridgeia piscesae</name>
    <name type="common">Tubeworm</name>
    <dbReference type="NCBI Taxonomy" id="27915"/>
    <lineage>
        <taxon>Eukaryota</taxon>
        <taxon>Metazoa</taxon>
        <taxon>Spiralia</taxon>
        <taxon>Lophotrochozoa</taxon>
        <taxon>Annelida</taxon>
        <taxon>Polychaeta</taxon>
        <taxon>Sedentaria</taxon>
        <taxon>Canalipalpata</taxon>
        <taxon>Sabellida</taxon>
        <taxon>Siboglinidae</taxon>
        <taxon>Ridgeia</taxon>
    </lineage>
</organism>
<keyword evidence="1" id="KW-0175">Coiled coil</keyword>
<gene>
    <name evidence="3" type="ORF">NP493_94g05012</name>
</gene>
<feature type="signal peptide" evidence="2">
    <location>
        <begin position="1"/>
        <end position="21"/>
    </location>
</feature>
<dbReference type="InterPro" id="IPR051077">
    <property type="entry name" value="Ca-dependent_lectin"/>
</dbReference>
<evidence type="ECO:0008006" key="5">
    <source>
        <dbReference type="Google" id="ProtNLM"/>
    </source>
</evidence>
<proteinExistence type="predicted"/>
<dbReference type="EMBL" id="JAODUO010000094">
    <property type="protein sequence ID" value="KAK2189916.1"/>
    <property type="molecule type" value="Genomic_DNA"/>
</dbReference>
<comment type="caution">
    <text evidence="3">The sequence shown here is derived from an EMBL/GenBank/DDBJ whole genome shotgun (WGS) entry which is preliminary data.</text>
</comment>
<dbReference type="PANTHER" id="PTHR24024">
    <property type="entry name" value="PULMONARY SURFACTANT-ASSOCIATED PROTEIN A"/>
    <property type="match status" value="1"/>
</dbReference>
<dbReference type="AlphaFoldDB" id="A0AAD9P826"/>
<dbReference type="PANTHER" id="PTHR24024:SF18">
    <property type="entry name" value="SHORT-CHAIN COLLAGEN C4-LIKE"/>
    <property type="match status" value="1"/>
</dbReference>
<evidence type="ECO:0000256" key="2">
    <source>
        <dbReference type="SAM" id="SignalP"/>
    </source>
</evidence>
<evidence type="ECO:0000256" key="1">
    <source>
        <dbReference type="SAM" id="Coils"/>
    </source>
</evidence>
<evidence type="ECO:0000313" key="3">
    <source>
        <dbReference type="EMBL" id="KAK2189916.1"/>
    </source>
</evidence>
<keyword evidence="2" id="KW-0732">Signal</keyword>
<dbReference type="Proteomes" id="UP001209878">
    <property type="component" value="Unassembled WGS sequence"/>
</dbReference>
<sequence length="295" mass="32161">MVSAYVHLAFLVAICCGGVHGQLTQGQLDRDGLCTYTFRDVCVSQRMRDVTELRAIVDSLQAQLTLLNKVVAAIPDLRQAMKQLEGKIDDVKDKVEEETGGKTDKGSTGGAVYTRWRRKTCSGNGTKLLYWGVVAGSHHTHKGGGSNYLCMPRDPEWGPKTTDGFQSGGHLYGAEYEALSNDPFSKANAASLHNNDVPCAVCHVNGRPTKLMIPAKLTCPDGWTKEYWGYLMAEHYDHAGRTTYVCMDNAPEVIEGGGLDKNGVLFYNSEATCGGPLPCPNYVEGWELTCVVCTQ</sequence>
<accession>A0AAD9P826</accession>
<evidence type="ECO:0000313" key="4">
    <source>
        <dbReference type="Proteomes" id="UP001209878"/>
    </source>
</evidence>
<reference evidence="3" key="1">
    <citation type="journal article" date="2023" name="Mol. Biol. Evol.">
        <title>Third-Generation Sequencing Reveals the Adaptive Role of the Epigenome in Three Deep-Sea Polychaetes.</title>
        <authorList>
            <person name="Perez M."/>
            <person name="Aroh O."/>
            <person name="Sun Y."/>
            <person name="Lan Y."/>
            <person name="Juniper S.K."/>
            <person name="Young C.R."/>
            <person name="Angers B."/>
            <person name="Qian P.Y."/>
        </authorList>
    </citation>
    <scope>NUCLEOTIDE SEQUENCE</scope>
    <source>
        <strain evidence="3">R07B-5</strain>
    </source>
</reference>
<feature type="chain" id="PRO_5042087491" description="Short-chain collagen C4-like" evidence="2">
    <location>
        <begin position="22"/>
        <end position="295"/>
    </location>
</feature>
<dbReference type="GO" id="GO:0005615">
    <property type="term" value="C:extracellular space"/>
    <property type="evidence" value="ECO:0007669"/>
    <property type="project" value="TreeGrafter"/>
</dbReference>
<protein>
    <recommendedName>
        <fullName evidence="5">Short-chain collagen C4-like</fullName>
    </recommendedName>
</protein>
<feature type="coiled-coil region" evidence="1">
    <location>
        <begin position="74"/>
        <end position="101"/>
    </location>
</feature>
<keyword evidence="4" id="KW-1185">Reference proteome</keyword>
<name>A0AAD9P826_RIDPI</name>